<gene>
    <name evidence="1" type="ORF">EYF80_023685</name>
</gene>
<proteinExistence type="predicted"/>
<dbReference type="EMBL" id="SRLO01000225">
    <property type="protein sequence ID" value="TNN66057.1"/>
    <property type="molecule type" value="Genomic_DNA"/>
</dbReference>
<dbReference type="AlphaFoldDB" id="A0A4Z2HJV2"/>
<organism evidence="1 2">
    <name type="scientific">Liparis tanakae</name>
    <name type="common">Tanaka's snailfish</name>
    <dbReference type="NCBI Taxonomy" id="230148"/>
    <lineage>
        <taxon>Eukaryota</taxon>
        <taxon>Metazoa</taxon>
        <taxon>Chordata</taxon>
        <taxon>Craniata</taxon>
        <taxon>Vertebrata</taxon>
        <taxon>Euteleostomi</taxon>
        <taxon>Actinopterygii</taxon>
        <taxon>Neopterygii</taxon>
        <taxon>Teleostei</taxon>
        <taxon>Neoteleostei</taxon>
        <taxon>Acanthomorphata</taxon>
        <taxon>Eupercaria</taxon>
        <taxon>Perciformes</taxon>
        <taxon>Cottioidei</taxon>
        <taxon>Cottales</taxon>
        <taxon>Liparidae</taxon>
        <taxon>Liparis</taxon>
    </lineage>
</organism>
<evidence type="ECO:0000313" key="1">
    <source>
        <dbReference type="EMBL" id="TNN66057.1"/>
    </source>
</evidence>
<comment type="caution">
    <text evidence="1">The sequence shown here is derived from an EMBL/GenBank/DDBJ whole genome shotgun (WGS) entry which is preliminary data.</text>
</comment>
<evidence type="ECO:0000313" key="2">
    <source>
        <dbReference type="Proteomes" id="UP000314294"/>
    </source>
</evidence>
<protein>
    <submittedName>
        <fullName evidence="1">Uncharacterized protein</fullName>
    </submittedName>
</protein>
<accession>A0A4Z2HJV2</accession>
<keyword evidence="2" id="KW-1185">Reference proteome</keyword>
<name>A0A4Z2HJV2_9TELE</name>
<dbReference type="Proteomes" id="UP000314294">
    <property type="component" value="Unassembled WGS sequence"/>
</dbReference>
<reference evidence="1 2" key="1">
    <citation type="submission" date="2019-03" db="EMBL/GenBank/DDBJ databases">
        <title>First draft genome of Liparis tanakae, snailfish: a comprehensive survey of snailfish specific genes.</title>
        <authorList>
            <person name="Kim W."/>
            <person name="Song I."/>
            <person name="Jeong J.-H."/>
            <person name="Kim D."/>
            <person name="Kim S."/>
            <person name="Ryu S."/>
            <person name="Song J.Y."/>
            <person name="Lee S.K."/>
        </authorList>
    </citation>
    <scope>NUCLEOTIDE SEQUENCE [LARGE SCALE GENOMIC DNA]</scope>
    <source>
        <tissue evidence="1">Muscle</tissue>
    </source>
</reference>
<sequence length="118" mass="12931">MKPLHRLGLDERGVFTLWKGSGSEWRLQVEPDSGFANAQRQLAAELGVRFRLNWGHVVAPVGPAERVTYRDAFTAPCSCCEGRCHVTENSVLVRPAQPATLGLAAEERCQAEGCSSTY</sequence>